<reference evidence="4 5" key="1">
    <citation type="submission" date="2024-04" db="EMBL/GenBank/DDBJ databases">
        <authorList>
            <person name="Fracassetti M."/>
        </authorList>
    </citation>
    <scope>NUCLEOTIDE SEQUENCE [LARGE SCALE GENOMIC DNA]</scope>
</reference>
<evidence type="ECO:0000256" key="1">
    <source>
        <dbReference type="SAM" id="MobiDB-lite"/>
    </source>
</evidence>
<evidence type="ECO:0000256" key="2">
    <source>
        <dbReference type="SAM" id="SignalP"/>
    </source>
</evidence>
<keyword evidence="5" id="KW-1185">Reference proteome</keyword>
<dbReference type="InterPro" id="IPR007321">
    <property type="entry name" value="Transposase_28"/>
</dbReference>
<dbReference type="EMBL" id="OZ034816">
    <property type="protein sequence ID" value="CAL1379511.1"/>
    <property type="molecule type" value="Genomic_DNA"/>
</dbReference>
<name>A0AAV2E0R8_9ROSI</name>
<dbReference type="AlphaFoldDB" id="A0AAV2E0R8"/>
<feature type="region of interest" description="Disordered" evidence="1">
    <location>
        <begin position="328"/>
        <end position="412"/>
    </location>
</feature>
<accession>A0AAV2E0R8</accession>
<dbReference type="Pfam" id="PF04195">
    <property type="entry name" value="Transposase_28"/>
    <property type="match status" value="1"/>
</dbReference>
<evidence type="ECO:0000313" key="5">
    <source>
        <dbReference type="Proteomes" id="UP001497516"/>
    </source>
</evidence>
<organism evidence="4 5">
    <name type="scientific">Linum trigynum</name>
    <dbReference type="NCBI Taxonomy" id="586398"/>
    <lineage>
        <taxon>Eukaryota</taxon>
        <taxon>Viridiplantae</taxon>
        <taxon>Streptophyta</taxon>
        <taxon>Embryophyta</taxon>
        <taxon>Tracheophyta</taxon>
        <taxon>Spermatophyta</taxon>
        <taxon>Magnoliopsida</taxon>
        <taxon>eudicotyledons</taxon>
        <taxon>Gunneridae</taxon>
        <taxon>Pentapetalae</taxon>
        <taxon>rosids</taxon>
        <taxon>fabids</taxon>
        <taxon>Malpighiales</taxon>
        <taxon>Linaceae</taxon>
        <taxon>Linum</taxon>
    </lineage>
</organism>
<keyword evidence="2" id="KW-0732">Signal</keyword>
<feature type="compositionally biased region" description="Low complexity" evidence="1">
    <location>
        <begin position="330"/>
        <end position="348"/>
    </location>
</feature>
<feature type="region of interest" description="Disordered" evidence="1">
    <location>
        <begin position="417"/>
        <end position="436"/>
    </location>
</feature>
<dbReference type="Proteomes" id="UP001497516">
    <property type="component" value="Chromosome 3"/>
</dbReference>
<feature type="chain" id="PRO_5043584411" description="Transposase (putative) gypsy type domain-containing protein" evidence="2">
    <location>
        <begin position="25"/>
        <end position="436"/>
    </location>
</feature>
<feature type="compositionally biased region" description="Polar residues" evidence="1">
    <location>
        <begin position="371"/>
        <end position="380"/>
    </location>
</feature>
<evidence type="ECO:0000313" key="4">
    <source>
        <dbReference type="EMBL" id="CAL1379511.1"/>
    </source>
</evidence>
<proteinExistence type="predicted"/>
<evidence type="ECO:0000259" key="3">
    <source>
        <dbReference type="Pfam" id="PF04195"/>
    </source>
</evidence>
<feature type="domain" description="Transposase (putative) gypsy type" evidence="3">
    <location>
        <begin position="119"/>
        <end position="183"/>
    </location>
</feature>
<gene>
    <name evidence="4" type="ORF">LTRI10_LOCUS21027</name>
</gene>
<feature type="signal peptide" evidence="2">
    <location>
        <begin position="1"/>
        <end position="24"/>
    </location>
</feature>
<sequence>MLSMEAPLTFRRLCALGWIGLAGASTLSPIPASSSNYYVPEDGSFKMTTWENTWPPGYAPCETTCLPTNVAGPERNSTISPSWMTSLITDLGLPRTWTYAPPSPIARVGLCGPRWLGIYQEYFRFGLRFPLDPILEGILEYCECTIGRLSPSVILIITLFKLKCRIHNVRPTFNLFRHFFTVTPRDNCLSLVRRKKVRAHFVTRCPKLWRTWFTGFFFVKAHRDFFFASGDAFRTDWELGEDKRFNAAVTLSQEERDGVALISGSPVDLRPTRARAPILNEYYGDGVFYANYFVVFAGALYNRVRFVCAGANFSRIATLMKSRYEKMAHQAPRQAAPNRSPASPASVSTKQLPVNQTEKEKGKAPSGKPAKTSSVASTPSGADAPEDPPLVVTVDEQEEEDNVPLVARGKRAGARLLCHGKKPRTTGEEAPDVLVG</sequence>
<protein>
    <recommendedName>
        <fullName evidence="3">Transposase (putative) gypsy type domain-containing protein</fullName>
    </recommendedName>
</protein>